<evidence type="ECO:0000256" key="8">
    <source>
        <dbReference type="ARBA" id="ARBA00022741"/>
    </source>
</evidence>
<gene>
    <name evidence="18" type="primary">copA_2</name>
    <name evidence="18" type="ORF">OJF2_54210</name>
</gene>
<keyword evidence="6 15" id="KW-0812">Transmembrane</keyword>
<evidence type="ECO:0000256" key="7">
    <source>
        <dbReference type="ARBA" id="ARBA00022723"/>
    </source>
</evidence>
<evidence type="ECO:0000313" key="18">
    <source>
        <dbReference type="EMBL" id="QEH36836.1"/>
    </source>
</evidence>
<name>A0A5B9W819_9BACT</name>
<dbReference type="GO" id="GO:0005886">
    <property type="term" value="C:plasma membrane"/>
    <property type="evidence" value="ECO:0007669"/>
    <property type="project" value="UniProtKB-SubCell"/>
</dbReference>
<comment type="similarity">
    <text evidence="2 15">Belongs to the cation transport ATPase (P-type) (TC 3.A.3) family. Type IB subfamily.</text>
</comment>
<evidence type="ECO:0000256" key="6">
    <source>
        <dbReference type="ARBA" id="ARBA00022692"/>
    </source>
</evidence>
<evidence type="ECO:0000256" key="10">
    <source>
        <dbReference type="ARBA" id="ARBA00022842"/>
    </source>
</evidence>
<dbReference type="PANTHER" id="PTHR43520">
    <property type="entry name" value="ATP7, ISOFORM B"/>
    <property type="match status" value="1"/>
</dbReference>
<dbReference type="GO" id="GO:0060003">
    <property type="term" value="P:copper ion export"/>
    <property type="evidence" value="ECO:0007669"/>
    <property type="project" value="UniProtKB-ARBA"/>
</dbReference>
<keyword evidence="14 15" id="KW-0472">Membrane</keyword>
<dbReference type="SFLD" id="SFLDS00003">
    <property type="entry name" value="Haloacid_Dehalogenase"/>
    <property type="match status" value="1"/>
</dbReference>
<feature type="region of interest" description="Disordered" evidence="16">
    <location>
        <begin position="724"/>
        <end position="752"/>
    </location>
</feature>
<dbReference type="GO" id="GO:0005507">
    <property type="term" value="F:copper ion binding"/>
    <property type="evidence" value="ECO:0007669"/>
    <property type="project" value="TreeGrafter"/>
</dbReference>
<dbReference type="NCBIfam" id="TIGR01494">
    <property type="entry name" value="ATPase_P-type"/>
    <property type="match status" value="2"/>
</dbReference>
<dbReference type="InterPro" id="IPR023298">
    <property type="entry name" value="ATPase_P-typ_TM_dom_sf"/>
</dbReference>
<reference evidence="18 19" key="1">
    <citation type="submission" date="2019-08" db="EMBL/GenBank/DDBJ databases">
        <title>Deep-cultivation of Planctomycetes and their phenomic and genomic characterization uncovers novel biology.</title>
        <authorList>
            <person name="Wiegand S."/>
            <person name="Jogler M."/>
            <person name="Boedeker C."/>
            <person name="Pinto D."/>
            <person name="Vollmers J."/>
            <person name="Rivas-Marin E."/>
            <person name="Kohn T."/>
            <person name="Peeters S.H."/>
            <person name="Heuer A."/>
            <person name="Rast P."/>
            <person name="Oberbeckmann S."/>
            <person name="Bunk B."/>
            <person name="Jeske O."/>
            <person name="Meyerdierks A."/>
            <person name="Storesund J.E."/>
            <person name="Kallscheuer N."/>
            <person name="Luecker S."/>
            <person name="Lage O.M."/>
            <person name="Pohl T."/>
            <person name="Merkel B.J."/>
            <person name="Hornburger P."/>
            <person name="Mueller R.-W."/>
            <person name="Bruemmer F."/>
            <person name="Labrenz M."/>
            <person name="Spormann A.M."/>
            <person name="Op den Camp H."/>
            <person name="Overmann J."/>
            <person name="Amann R."/>
            <person name="Jetten M.S.M."/>
            <person name="Mascher T."/>
            <person name="Medema M.H."/>
            <person name="Devos D.P."/>
            <person name="Kaster A.-K."/>
            <person name="Ovreas L."/>
            <person name="Rohde M."/>
            <person name="Galperin M.Y."/>
            <person name="Jogler C."/>
        </authorList>
    </citation>
    <scope>NUCLEOTIDE SEQUENCE [LARGE SCALE GENOMIC DNA]</scope>
    <source>
        <strain evidence="18 19">OJF2</strain>
    </source>
</reference>
<dbReference type="Gene3D" id="3.40.1110.10">
    <property type="entry name" value="Calcium-transporting ATPase, cytoplasmic domain N"/>
    <property type="match status" value="1"/>
</dbReference>
<dbReference type="PANTHER" id="PTHR43520:SF5">
    <property type="entry name" value="CATION-TRANSPORTING P-TYPE ATPASE-RELATED"/>
    <property type="match status" value="1"/>
</dbReference>
<comment type="subcellular location">
    <subcellularLocation>
        <location evidence="1">Cell membrane</location>
        <topology evidence="1">Multi-pass membrane protein</topology>
    </subcellularLocation>
</comment>
<evidence type="ECO:0000256" key="12">
    <source>
        <dbReference type="ARBA" id="ARBA00022989"/>
    </source>
</evidence>
<dbReference type="RefSeq" id="WP_148596474.1">
    <property type="nucleotide sequence ID" value="NZ_CP042997.1"/>
</dbReference>
<keyword evidence="19" id="KW-1185">Reference proteome</keyword>
<protein>
    <submittedName>
        <fullName evidence="18">Copper-exporting P-type ATPase A</fullName>
    </submittedName>
</protein>
<dbReference type="InterPro" id="IPR059000">
    <property type="entry name" value="ATPase_P-type_domA"/>
</dbReference>
<evidence type="ECO:0000256" key="16">
    <source>
        <dbReference type="SAM" id="MobiDB-lite"/>
    </source>
</evidence>
<evidence type="ECO:0000256" key="1">
    <source>
        <dbReference type="ARBA" id="ARBA00004651"/>
    </source>
</evidence>
<dbReference type="PROSITE" id="PS00154">
    <property type="entry name" value="ATPASE_E1_E2"/>
    <property type="match status" value="1"/>
</dbReference>
<dbReference type="Pfam" id="PF00122">
    <property type="entry name" value="E1-E2_ATPase"/>
    <property type="match status" value="1"/>
</dbReference>
<dbReference type="GO" id="GO:0016887">
    <property type="term" value="F:ATP hydrolysis activity"/>
    <property type="evidence" value="ECO:0007669"/>
    <property type="project" value="InterPro"/>
</dbReference>
<dbReference type="AlphaFoldDB" id="A0A5B9W819"/>
<organism evidence="18 19">
    <name type="scientific">Aquisphaera giovannonii</name>
    <dbReference type="NCBI Taxonomy" id="406548"/>
    <lineage>
        <taxon>Bacteria</taxon>
        <taxon>Pseudomonadati</taxon>
        <taxon>Planctomycetota</taxon>
        <taxon>Planctomycetia</taxon>
        <taxon>Isosphaerales</taxon>
        <taxon>Isosphaeraceae</taxon>
        <taxon>Aquisphaera</taxon>
    </lineage>
</organism>
<keyword evidence="13" id="KW-0406">Ion transport</keyword>
<evidence type="ECO:0000256" key="14">
    <source>
        <dbReference type="ARBA" id="ARBA00023136"/>
    </source>
</evidence>
<evidence type="ECO:0000256" key="13">
    <source>
        <dbReference type="ARBA" id="ARBA00023065"/>
    </source>
</evidence>
<feature type="transmembrane region" description="Helical" evidence="15">
    <location>
        <begin position="165"/>
        <end position="183"/>
    </location>
</feature>
<dbReference type="Pfam" id="PF00702">
    <property type="entry name" value="Hydrolase"/>
    <property type="match status" value="1"/>
</dbReference>
<keyword evidence="7 15" id="KW-0479">Metal-binding</keyword>
<keyword evidence="5" id="KW-0597">Phosphoprotein</keyword>
<evidence type="ECO:0000256" key="11">
    <source>
        <dbReference type="ARBA" id="ARBA00022967"/>
    </source>
</evidence>
<evidence type="ECO:0000256" key="5">
    <source>
        <dbReference type="ARBA" id="ARBA00022553"/>
    </source>
</evidence>
<dbReference type="Gene3D" id="2.70.150.10">
    <property type="entry name" value="Calcium-transporting ATPase, cytoplasmic transduction domain A"/>
    <property type="match status" value="1"/>
</dbReference>
<dbReference type="KEGG" id="agv:OJF2_54210"/>
<accession>A0A5B9W819</accession>
<feature type="domain" description="P-type ATPase A" evidence="17">
    <location>
        <begin position="201"/>
        <end position="300"/>
    </location>
</feature>
<keyword evidence="8 15" id="KW-0547">Nucleotide-binding</keyword>
<evidence type="ECO:0000313" key="19">
    <source>
        <dbReference type="Proteomes" id="UP000324233"/>
    </source>
</evidence>
<evidence type="ECO:0000256" key="3">
    <source>
        <dbReference type="ARBA" id="ARBA00022448"/>
    </source>
</evidence>
<proteinExistence type="inferred from homology"/>
<dbReference type="SFLD" id="SFLDF00027">
    <property type="entry name" value="p-type_atpase"/>
    <property type="match status" value="1"/>
</dbReference>
<keyword evidence="10" id="KW-0460">Magnesium</keyword>
<dbReference type="PRINTS" id="PR00119">
    <property type="entry name" value="CATATPASE"/>
</dbReference>
<dbReference type="InterPro" id="IPR023214">
    <property type="entry name" value="HAD_sf"/>
</dbReference>
<dbReference type="Gene3D" id="3.40.50.1000">
    <property type="entry name" value="HAD superfamily/HAD-like"/>
    <property type="match status" value="1"/>
</dbReference>
<dbReference type="EMBL" id="CP042997">
    <property type="protein sequence ID" value="QEH36836.1"/>
    <property type="molecule type" value="Genomic_DNA"/>
</dbReference>
<feature type="transmembrane region" description="Helical" evidence="15">
    <location>
        <begin position="65"/>
        <end position="84"/>
    </location>
</feature>
<keyword evidence="9 15" id="KW-0067">ATP-binding</keyword>
<feature type="transmembrane region" description="Helical" evidence="15">
    <location>
        <begin position="345"/>
        <end position="370"/>
    </location>
</feature>
<feature type="transmembrane region" description="Helical" evidence="15">
    <location>
        <begin position="317"/>
        <end position="339"/>
    </location>
</feature>
<dbReference type="GO" id="GO:0043682">
    <property type="term" value="F:P-type divalent copper transporter activity"/>
    <property type="evidence" value="ECO:0007669"/>
    <property type="project" value="TreeGrafter"/>
</dbReference>
<evidence type="ECO:0000256" key="4">
    <source>
        <dbReference type="ARBA" id="ARBA00022475"/>
    </source>
</evidence>
<feature type="transmembrane region" description="Helical" evidence="15">
    <location>
        <begin position="104"/>
        <end position="129"/>
    </location>
</feature>
<dbReference type="GO" id="GO:0055070">
    <property type="term" value="P:copper ion homeostasis"/>
    <property type="evidence" value="ECO:0007669"/>
    <property type="project" value="TreeGrafter"/>
</dbReference>
<keyword evidence="4 15" id="KW-1003">Cell membrane</keyword>
<sequence length="752" mass="78844">MRPRRPDPRPCEYCQSPVPSGWWKPARTGRPADGPVFCCLGCRMAAAIIEEHGEAGAARSILTRLGLSIFSSMNVMAFTMALWTTDVYEAGGQASPLMPAMQGLLRHVVLLFSLPVLYLLGLPLASNAWESLRRGVVSTDALLALGVGAAFATSVASVLRGEGPIYFEVGCVILVMTALGRWLEAAGRLKASSALDALSKLLPATVRRISDGGEESIPIALVAPGDRLRILPGERFPADGRVITNAALVDEQLLTGESRPAFKDRGSTVLGGTLDLDGDLVVEVTAAGAEATLARVVELVRQARMSKGRYQRLVDRISAWFFPVVGGIALLSFLAHWYLGSLEQGLMAALAVSLIACPCALGLATPLAVWSAIGQAARHQVLFRSGEALERLADIRAIRFDKTGTLTSGTAAMERLDAEEPEEARLSLARAAALARSSSHALSTAIVEHARNAGHLGSERIPAAEAVRVIPGLGIVGDFPCEAGPPASVALGSMRLMESRGLRIGTRLAGMLEDATGRGLPVTLVGWGGGVRGVFVFEEEWREGFDRTLDALRHAGLDIAILTGDHPARGRAIASELGVAVEAGLLPEQKVDAVRRARRDLGAVAMVGDGVNDAPALAASDVGIAMGCGTDVSRDSASVCLLGNDLARIPWSLELARRTVSVIKRNLFWAFGYNVLGVVAAAMGWLNPAIAALLMVASSGMVIGNSLRLRGPLAAEAIPSAALDDASAPDPGGGGREPSEDCRPLLVGGIGR</sequence>
<dbReference type="InterPro" id="IPR023299">
    <property type="entry name" value="ATPase_P-typ_cyto_dom_N"/>
</dbReference>
<dbReference type="SUPFAM" id="SSF81665">
    <property type="entry name" value="Calcium ATPase, transmembrane domain M"/>
    <property type="match status" value="1"/>
</dbReference>
<dbReference type="InterPro" id="IPR027256">
    <property type="entry name" value="P-typ_ATPase_IB"/>
</dbReference>
<evidence type="ECO:0000256" key="15">
    <source>
        <dbReference type="RuleBase" id="RU362081"/>
    </source>
</evidence>
<dbReference type="SFLD" id="SFLDG00002">
    <property type="entry name" value="C1.7:_P-type_atpase_like"/>
    <property type="match status" value="1"/>
</dbReference>
<evidence type="ECO:0000256" key="9">
    <source>
        <dbReference type="ARBA" id="ARBA00022840"/>
    </source>
</evidence>
<dbReference type="OrthoDB" id="211392at2"/>
<dbReference type="GO" id="GO:0005524">
    <property type="term" value="F:ATP binding"/>
    <property type="evidence" value="ECO:0007669"/>
    <property type="project" value="UniProtKB-UniRule"/>
</dbReference>
<keyword evidence="11" id="KW-1278">Translocase</keyword>
<dbReference type="SUPFAM" id="SSF56784">
    <property type="entry name" value="HAD-like"/>
    <property type="match status" value="1"/>
</dbReference>
<feature type="transmembrane region" description="Helical" evidence="15">
    <location>
        <begin position="667"/>
        <end position="683"/>
    </location>
</feature>
<dbReference type="FunFam" id="2.70.150.10:FF:000020">
    <property type="entry name" value="Copper-exporting P-type ATPase A"/>
    <property type="match status" value="1"/>
</dbReference>
<dbReference type="SUPFAM" id="SSF81653">
    <property type="entry name" value="Calcium ATPase, transduction domain A"/>
    <property type="match status" value="1"/>
</dbReference>
<dbReference type="NCBIfam" id="TIGR01525">
    <property type="entry name" value="ATPase-IB_hvy"/>
    <property type="match status" value="1"/>
</dbReference>
<dbReference type="InterPro" id="IPR044492">
    <property type="entry name" value="P_typ_ATPase_HD_dom"/>
</dbReference>
<dbReference type="InterPro" id="IPR036412">
    <property type="entry name" value="HAD-like_sf"/>
</dbReference>
<keyword evidence="12 15" id="KW-1133">Transmembrane helix</keyword>
<keyword evidence="3" id="KW-0813">Transport</keyword>
<dbReference type="InterPro" id="IPR001757">
    <property type="entry name" value="P_typ_ATPase"/>
</dbReference>
<dbReference type="InterPro" id="IPR018303">
    <property type="entry name" value="ATPase_P-typ_P_site"/>
</dbReference>
<feature type="transmembrane region" description="Helical" evidence="15">
    <location>
        <begin position="141"/>
        <end position="159"/>
    </location>
</feature>
<dbReference type="InterPro" id="IPR008250">
    <property type="entry name" value="ATPase_P-typ_transduc_dom_A_sf"/>
</dbReference>
<evidence type="ECO:0000259" key="17">
    <source>
        <dbReference type="Pfam" id="PF00122"/>
    </source>
</evidence>
<evidence type="ECO:0000256" key="2">
    <source>
        <dbReference type="ARBA" id="ARBA00006024"/>
    </source>
</evidence>
<dbReference type="Proteomes" id="UP000324233">
    <property type="component" value="Chromosome"/>
</dbReference>